<evidence type="ECO:0000259" key="7">
    <source>
        <dbReference type="Pfam" id="PF03948"/>
    </source>
</evidence>
<dbReference type="EMBL" id="CAEZUZ010000163">
    <property type="protein sequence ID" value="CAB4621196.1"/>
    <property type="molecule type" value="Genomic_DNA"/>
</dbReference>
<dbReference type="GO" id="GO:0019843">
    <property type="term" value="F:rRNA binding"/>
    <property type="evidence" value="ECO:0007669"/>
    <property type="project" value="UniProtKB-KW"/>
</dbReference>
<keyword evidence="2" id="KW-0699">rRNA-binding</keyword>
<comment type="similarity">
    <text evidence="1">Belongs to the bacterial ribosomal protein bL9 family.</text>
</comment>
<dbReference type="GO" id="GO:0003735">
    <property type="term" value="F:structural constituent of ribosome"/>
    <property type="evidence" value="ECO:0007669"/>
    <property type="project" value="InterPro"/>
</dbReference>
<dbReference type="Gene3D" id="3.40.5.10">
    <property type="entry name" value="Ribosomal protein L9, N-terminal domain"/>
    <property type="match status" value="1"/>
</dbReference>
<dbReference type="AlphaFoldDB" id="A0A6J6HC29"/>
<dbReference type="GO" id="GO:0006412">
    <property type="term" value="P:translation"/>
    <property type="evidence" value="ECO:0007669"/>
    <property type="project" value="InterPro"/>
</dbReference>
<evidence type="ECO:0000256" key="4">
    <source>
        <dbReference type="ARBA" id="ARBA00022980"/>
    </source>
</evidence>
<dbReference type="Gene3D" id="3.10.430.100">
    <property type="entry name" value="Ribosomal protein L9, C-terminal domain"/>
    <property type="match status" value="1"/>
</dbReference>
<dbReference type="InterPro" id="IPR020594">
    <property type="entry name" value="Ribosomal_bL9_bac/chp"/>
</dbReference>
<protein>
    <submittedName>
        <fullName evidence="8">Unannotated protein</fullName>
    </submittedName>
</protein>
<dbReference type="InterPro" id="IPR020070">
    <property type="entry name" value="Ribosomal_bL9_N"/>
</dbReference>
<keyword evidence="3" id="KW-0694">RNA-binding</keyword>
<dbReference type="PANTHER" id="PTHR21368">
    <property type="entry name" value="50S RIBOSOMAL PROTEIN L9"/>
    <property type="match status" value="1"/>
</dbReference>
<dbReference type="HAMAP" id="MF_00503">
    <property type="entry name" value="Ribosomal_bL9"/>
    <property type="match status" value="1"/>
</dbReference>
<reference evidence="8" key="1">
    <citation type="submission" date="2020-05" db="EMBL/GenBank/DDBJ databases">
        <authorList>
            <person name="Chiriac C."/>
            <person name="Salcher M."/>
            <person name="Ghai R."/>
            <person name="Kavagutti S V."/>
        </authorList>
    </citation>
    <scope>NUCLEOTIDE SEQUENCE</scope>
</reference>
<evidence type="ECO:0000256" key="1">
    <source>
        <dbReference type="ARBA" id="ARBA00010605"/>
    </source>
</evidence>
<dbReference type="GO" id="GO:0005840">
    <property type="term" value="C:ribosome"/>
    <property type="evidence" value="ECO:0007669"/>
    <property type="project" value="UniProtKB-KW"/>
</dbReference>
<keyword evidence="5" id="KW-0687">Ribonucleoprotein</keyword>
<feature type="domain" description="Ribosomal protein L9" evidence="6">
    <location>
        <begin position="1"/>
        <end position="46"/>
    </location>
</feature>
<dbReference type="InterPro" id="IPR009027">
    <property type="entry name" value="Ribosomal_bL9/RNase_H1_N"/>
</dbReference>
<name>A0A6J6HC29_9ZZZZ</name>
<dbReference type="InterPro" id="IPR036791">
    <property type="entry name" value="Ribosomal_bL9_C_sf"/>
</dbReference>
<dbReference type="NCBIfam" id="TIGR00158">
    <property type="entry name" value="L9"/>
    <property type="match status" value="1"/>
</dbReference>
<evidence type="ECO:0000313" key="8">
    <source>
        <dbReference type="EMBL" id="CAB4610440.1"/>
    </source>
</evidence>
<dbReference type="Pfam" id="PF01281">
    <property type="entry name" value="Ribosomal_L9_N"/>
    <property type="match status" value="1"/>
</dbReference>
<evidence type="ECO:0000313" key="9">
    <source>
        <dbReference type="EMBL" id="CAB4621196.1"/>
    </source>
</evidence>
<gene>
    <name evidence="8" type="ORF">UFOPK1808_01334</name>
    <name evidence="9" type="ORF">UFOPK1889_00920</name>
</gene>
<sequence>MNVILREDIAGVGRRGDIVAVADGHARNYLFPRGLALVATDGAVNQANAMRRARDLRTAADRASAQTVAEALTSRSFTVKAKAGNEGRLFGSVTTADIVSALAAQAGVTLDRKTIVAQPIRTTGSHTALVRLHADVECTVKLSVVAG</sequence>
<dbReference type="EMBL" id="CAEZUL010000203">
    <property type="protein sequence ID" value="CAB4610440.1"/>
    <property type="molecule type" value="Genomic_DNA"/>
</dbReference>
<evidence type="ECO:0000256" key="3">
    <source>
        <dbReference type="ARBA" id="ARBA00022884"/>
    </source>
</evidence>
<dbReference type="InterPro" id="IPR020069">
    <property type="entry name" value="Ribosomal_bL9_C"/>
</dbReference>
<proteinExistence type="inferred from homology"/>
<dbReference type="Pfam" id="PF03948">
    <property type="entry name" value="Ribosomal_L9_C"/>
    <property type="match status" value="1"/>
</dbReference>
<keyword evidence="4" id="KW-0689">Ribosomal protein</keyword>
<feature type="domain" description="Large ribosomal subunit protein bL9 C-terminal" evidence="7">
    <location>
        <begin position="64"/>
        <end position="146"/>
    </location>
</feature>
<evidence type="ECO:0000256" key="2">
    <source>
        <dbReference type="ARBA" id="ARBA00022730"/>
    </source>
</evidence>
<evidence type="ECO:0000256" key="5">
    <source>
        <dbReference type="ARBA" id="ARBA00023274"/>
    </source>
</evidence>
<dbReference type="SUPFAM" id="SSF55658">
    <property type="entry name" value="L9 N-domain-like"/>
    <property type="match status" value="1"/>
</dbReference>
<evidence type="ECO:0000259" key="6">
    <source>
        <dbReference type="Pfam" id="PF01281"/>
    </source>
</evidence>
<dbReference type="SUPFAM" id="SSF55653">
    <property type="entry name" value="Ribosomal protein L9 C-domain"/>
    <property type="match status" value="1"/>
</dbReference>
<dbReference type="InterPro" id="IPR036935">
    <property type="entry name" value="Ribosomal_bL9_N_sf"/>
</dbReference>
<organism evidence="8">
    <name type="scientific">freshwater metagenome</name>
    <dbReference type="NCBI Taxonomy" id="449393"/>
    <lineage>
        <taxon>unclassified sequences</taxon>
        <taxon>metagenomes</taxon>
        <taxon>ecological metagenomes</taxon>
    </lineage>
</organism>
<accession>A0A6J6HC29</accession>
<dbReference type="GO" id="GO:1990904">
    <property type="term" value="C:ribonucleoprotein complex"/>
    <property type="evidence" value="ECO:0007669"/>
    <property type="project" value="UniProtKB-KW"/>
</dbReference>
<dbReference type="InterPro" id="IPR000244">
    <property type="entry name" value="Ribosomal_bL9"/>
</dbReference>